<evidence type="ECO:0000313" key="3">
    <source>
        <dbReference type="Proteomes" id="UP000075230"/>
    </source>
</evidence>
<proteinExistence type="predicted"/>
<sequence>MMAALHARLRKNQVCTRSTNPRGMGGLGRFLDTGRTEVGSHDWLERVSRSALAAWSTCRSIDSATWREYLLTSCGIEASWRRGKRQYKSGEQRAHATNSRSRRKTGRH</sequence>
<evidence type="ECO:0000256" key="1">
    <source>
        <dbReference type="SAM" id="MobiDB-lite"/>
    </source>
</evidence>
<reference evidence="2 3" key="1">
    <citation type="journal article" date="2016" name="DNA Res.">
        <title>Genome sequence of Aspergillus luchuensis NBRC 4314.</title>
        <authorList>
            <person name="Yamada O."/>
            <person name="Machida M."/>
            <person name="Hosoyama A."/>
            <person name="Goto M."/>
            <person name="Takahashi T."/>
            <person name="Futagami T."/>
            <person name="Yamagata Y."/>
            <person name="Takeuchi M."/>
            <person name="Kobayashi T."/>
            <person name="Koike H."/>
            <person name="Abe K."/>
            <person name="Asai K."/>
            <person name="Arita M."/>
            <person name="Fujita N."/>
            <person name="Fukuda K."/>
            <person name="Higa K."/>
            <person name="Horikawa H."/>
            <person name="Ishikawa T."/>
            <person name="Jinno K."/>
            <person name="Kato Y."/>
            <person name="Kirimura K."/>
            <person name="Mizutani O."/>
            <person name="Nakasone K."/>
            <person name="Sano M."/>
            <person name="Shiraishi Y."/>
            <person name="Tsukahara M."/>
            <person name="Gomi K."/>
        </authorList>
    </citation>
    <scope>NUCLEOTIDE SEQUENCE [LARGE SCALE GENOMIC DNA]</scope>
    <source>
        <strain evidence="2 3">RIB 2604</strain>
    </source>
</reference>
<dbReference type="EMBL" id="BCWF01000021">
    <property type="protein sequence ID" value="GAT27269.1"/>
    <property type="molecule type" value="Genomic_DNA"/>
</dbReference>
<feature type="region of interest" description="Disordered" evidence="1">
    <location>
        <begin position="82"/>
        <end position="108"/>
    </location>
</feature>
<protein>
    <submittedName>
        <fullName evidence="2">Cytochrome P450 alkane hydroxylase</fullName>
    </submittedName>
</protein>
<dbReference type="AlphaFoldDB" id="A0A146FPK6"/>
<comment type="caution">
    <text evidence="2">The sequence shown here is derived from an EMBL/GenBank/DDBJ whole genome shotgun (WGS) entry which is preliminary data.</text>
</comment>
<organism evidence="2 3">
    <name type="scientific">Aspergillus kawachii</name>
    <name type="common">White koji mold</name>
    <name type="synonym">Aspergillus awamori var. kawachi</name>
    <dbReference type="NCBI Taxonomy" id="1069201"/>
    <lineage>
        <taxon>Eukaryota</taxon>
        <taxon>Fungi</taxon>
        <taxon>Dikarya</taxon>
        <taxon>Ascomycota</taxon>
        <taxon>Pezizomycotina</taxon>
        <taxon>Eurotiomycetes</taxon>
        <taxon>Eurotiomycetidae</taxon>
        <taxon>Eurotiales</taxon>
        <taxon>Aspergillaceae</taxon>
        <taxon>Aspergillus</taxon>
        <taxon>Aspergillus subgen. Circumdati</taxon>
    </lineage>
</organism>
<evidence type="ECO:0000313" key="2">
    <source>
        <dbReference type="EMBL" id="GAT27269.1"/>
    </source>
</evidence>
<reference evidence="3" key="2">
    <citation type="submission" date="2016-02" db="EMBL/GenBank/DDBJ databases">
        <title>Genome sequencing of Aspergillus luchuensis NBRC 4314.</title>
        <authorList>
            <person name="Yamada O."/>
        </authorList>
    </citation>
    <scope>NUCLEOTIDE SEQUENCE [LARGE SCALE GENOMIC DNA]</scope>
    <source>
        <strain evidence="3">RIB 2604</strain>
    </source>
</reference>
<accession>A0A146FPK6</accession>
<name>A0A146FPK6_ASPKA</name>
<dbReference type="Proteomes" id="UP000075230">
    <property type="component" value="Unassembled WGS sequence"/>
</dbReference>
<gene>
    <name evidence="2" type="ORF">RIB2604_02109570</name>
</gene>